<dbReference type="PANTHER" id="PTHR23505">
    <property type="entry name" value="SPINSTER"/>
    <property type="match status" value="1"/>
</dbReference>
<reference evidence="8 9" key="1">
    <citation type="journal article" date="2015" name="MBio">
        <title>Genome-Resolved Metagenomic Analysis Reveals Roles for Candidate Phyla and Other Microbial Community Members in Biogeochemical Transformations in Oil Reservoirs.</title>
        <authorList>
            <person name="Hu P."/>
            <person name="Tom L."/>
            <person name="Singh A."/>
            <person name="Thomas B.C."/>
            <person name="Baker B.J."/>
            <person name="Piceno Y.M."/>
            <person name="Andersen G.L."/>
            <person name="Banfield J.F."/>
        </authorList>
    </citation>
    <scope>NUCLEOTIDE SEQUENCE [LARGE SCALE GENOMIC DNA]</scope>
    <source>
        <strain evidence="8">46_16</strain>
    </source>
</reference>
<dbReference type="Pfam" id="PF07690">
    <property type="entry name" value="MFS_1"/>
    <property type="match status" value="1"/>
</dbReference>
<dbReference type="GO" id="GO:0022857">
    <property type="term" value="F:transmembrane transporter activity"/>
    <property type="evidence" value="ECO:0007669"/>
    <property type="project" value="InterPro"/>
</dbReference>
<evidence type="ECO:0000259" key="7">
    <source>
        <dbReference type="PROSITE" id="PS50850"/>
    </source>
</evidence>
<dbReference type="InterPro" id="IPR011701">
    <property type="entry name" value="MFS"/>
</dbReference>
<dbReference type="Gene3D" id="1.20.1250.20">
    <property type="entry name" value="MFS general substrate transporter like domains"/>
    <property type="match status" value="1"/>
</dbReference>
<dbReference type="InterPro" id="IPR044770">
    <property type="entry name" value="MFS_spinster-like"/>
</dbReference>
<feature type="domain" description="Major facilitator superfamily (MFS) profile" evidence="7">
    <location>
        <begin position="13"/>
        <end position="420"/>
    </location>
</feature>
<protein>
    <submittedName>
        <fullName evidence="8">Major facilitator transporter</fullName>
    </submittedName>
</protein>
<dbReference type="CDD" id="cd17328">
    <property type="entry name" value="MFS_spinster_like"/>
    <property type="match status" value="1"/>
</dbReference>
<feature type="transmembrane region" description="Helical" evidence="6">
    <location>
        <begin position="79"/>
        <end position="105"/>
    </location>
</feature>
<feature type="transmembrane region" description="Helical" evidence="6">
    <location>
        <begin position="359"/>
        <end position="384"/>
    </location>
</feature>
<name>A0A117LH67_9CHLR</name>
<dbReference type="SUPFAM" id="SSF103473">
    <property type="entry name" value="MFS general substrate transporter"/>
    <property type="match status" value="1"/>
</dbReference>
<comment type="caution">
    <text evidence="8">The sequence shown here is derived from an EMBL/GenBank/DDBJ whole genome shotgun (WGS) entry which is preliminary data.</text>
</comment>
<dbReference type="GO" id="GO:0005886">
    <property type="term" value="C:plasma membrane"/>
    <property type="evidence" value="ECO:0007669"/>
    <property type="project" value="UniProtKB-SubCell"/>
</dbReference>
<keyword evidence="3 6" id="KW-0812">Transmembrane</keyword>
<evidence type="ECO:0000256" key="5">
    <source>
        <dbReference type="ARBA" id="ARBA00023136"/>
    </source>
</evidence>
<evidence type="ECO:0000256" key="2">
    <source>
        <dbReference type="ARBA" id="ARBA00022448"/>
    </source>
</evidence>
<evidence type="ECO:0000256" key="3">
    <source>
        <dbReference type="ARBA" id="ARBA00022692"/>
    </source>
</evidence>
<gene>
    <name evidence="8" type="ORF">XD73_0236</name>
</gene>
<feature type="transmembrane region" description="Helical" evidence="6">
    <location>
        <begin position="136"/>
        <end position="160"/>
    </location>
</feature>
<evidence type="ECO:0000256" key="6">
    <source>
        <dbReference type="SAM" id="Phobius"/>
    </source>
</evidence>
<evidence type="ECO:0000256" key="1">
    <source>
        <dbReference type="ARBA" id="ARBA00004651"/>
    </source>
</evidence>
<comment type="subcellular location">
    <subcellularLocation>
        <location evidence="1">Cell membrane</location>
        <topology evidence="1">Multi-pass membrane protein</topology>
    </subcellularLocation>
</comment>
<feature type="transmembrane region" description="Helical" evidence="6">
    <location>
        <begin position="167"/>
        <end position="186"/>
    </location>
</feature>
<dbReference type="AlphaFoldDB" id="A0A117LH67"/>
<keyword evidence="5 6" id="KW-0472">Membrane</keyword>
<feature type="transmembrane region" description="Helical" evidence="6">
    <location>
        <begin position="321"/>
        <end position="339"/>
    </location>
</feature>
<keyword evidence="2" id="KW-0813">Transport</keyword>
<feature type="transmembrane region" description="Helical" evidence="6">
    <location>
        <begin position="296"/>
        <end position="314"/>
    </location>
</feature>
<feature type="transmembrane region" description="Helical" evidence="6">
    <location>
        <begin position="49"/>
        <end position="67"/>
    </location>
</feature>
<feature type="transmembrane region" description="Helical" evidence="6">
    <location>
        <begin position="396"/>
        <end position="414"/>
    </location>
</feature>
<accession>A0A117LH67</accession>
<proteinExistence type="predicted"/>
<dbReference type="InterPro" id="IPR036259">
    <property type="entry name" value="MFS_trans_sf"/>
</dbReference>
<dbReference type="Proteomes" id="UP000064249">
    <property type="component" value="Unassembled WGS sequence"/>
</dbReference>
<dbReference type="PANTHER" id="PTHR23505:SF52">
    <property type="entry name" value="MAJOR FACILITATOR SUPERFAMILY PROTEIN"/>
    <property type="match status" value="1"/>
</dbReference>
<evidence type="ECO:0000313" key="9">
    <source>
        <dbReference type="Proteomes" id="UP000064249"/>
    </source>
</evidence>
<dbReference type="InterPro" id="IPR020846">
    <property type="entry name" value="MFS_dom"/>
</dbReference>
<keyword evidence="4 6" id="KW-1133">Transmembrane helix</keyword>
<evidence type="ECO:0000313" key="8">
    <source>
        <dbReference type="EMBL" id="KUK46915.1"/>
    </source>
</evidence>
<feature type="transmembrane region" description="Helical" evidence="6">
    <location>
        <begin position="227"/>
        <end position="251"/>
    </location>
</feature>
<sequence>MKSKTKSTNKTLLLIILFSFMLLHQTDKLLINPMGEMIINEFGLTDTQWGSVATAALIVGAIFYPIWGYLYDRFPRGKLLALASLIWGSTTWLSAIAPTFSLFIASRASTGIDDSSYPGLYSLIADYFAPKVRGKIFGLLQITMPLGYMAGLVLSMTVAVEIGWRKLFYITGGLGILLSIIIFFFVKDIPRGTSEPEMQDVKDVPELQKFHFEWSKVKDILKKPSLIFMYLQGFFGVFPWNTIVAFIFIYLGQERGYSDTQVLMTMAPAILILALGYPIGGMLGDHFFAKNKKGRVYVSMIGVLLGALLLYITLNIPVENTTLFGIMLAITAFFIPFASPNVTSIVNDITLPEMRSTAMAIQYFIESSGAALAPLLTGIISDALRAAGNPYPRGNAILIICTSAWLLCGIFFFITSKFIDKDINSLHETLQERAAAITAGESNE</sequence>
<evidence type="ECO:0000256" key="4">
    <source>
        <dbReference type="ARBA" id="ARBA00022989"/>
    </source>
</evidence>
<feature type="transmembrane region" description="Helical" evidence="6">
    <location>
        <begin position="263"/>
        <end position="284"/>
    </location>
</feature>
<dbReference type="PROSITE" id="PS50850">
    <property type="entry name" value="MFS"/>
    <property type="match status" value="1"/>
</dbReference>
<dbReference type="EMBL" id="LGFU01000004">
    <property type="protein sequence ID" value="KUK46915.1"/>
    <property type="molecule type" value="Genomic_DNA"/>
</dbReference>
<organism evidence="8 9">
    <name type="scientific">Anaerolinea thermophila</name>
    <dbReference type="NCBI Taxonomy" id="167964"/>
    <lineage>
        <taxon>Bacteria</taxon>
        <taxon>Bacillati</taxon>
        <taxon>Chloroflexota</taxon>
        <taxon>Anaerolineae</taxon>
        <taxon>Anaerolineales</taxon>
        <taxon>Anaerolineaceae</taxon>
        <taxon>Anaerolinea</taxon>
    </lineage>
</organism>